<sequence>MDNIVIIGGHGKVALLLAPILTARGATVTSIIRSADQAIDVAATGANPLLLDIETASADELAAVLQGADAVVFSAGAGGGNPPRTYAVDRDAAIRSMQAAQVAGVKRYVMVSYLGAGPDHGVPEDDPFYPYAESKAIADTFLRSTGLDWTIVMPGLLTLDEVTGRIDPQAERGADGAGKTSRANVAQVVAAVLADPSTVGRDIPFTDGDVPIAEAVAH</sequence>
<evidence type="ECO:0000259" key="1">
    <source>
        <dbReference type="Pfam" id="PF13460"/>
    </source>
</evidence>
<dbReference type="AlphaFoldDB" id="L7LC29"/>
<gene>
    <name evidence="2" type="ORF">GOHSU_46_00060</name>
</gene>
<dbReference type="Pfam" id="PF13460">
    <property type="entry name" value="NAD_binding_10"/>
    <property type="match status" value="1"/>
</dbReference>
<organism evidence="2 3">
    <name type="scientific">Gordonia hirsuta DSM 44140 = NBRC 16056</name>
    <dbReference type="NCBI Taxonomy" id="1121927"/>
    <lineage>
        <taxon>Bacteria</taxon>
        <taxon>Bacillati</taxon>
        <taxon>Actinomycetota</taxon>
        <taxon>Actinomycetes</taxon>
        <taxon>Mycobacteriales</taxon>
        <taxon>Gordoniaceae</taxon>
        <taxon>Gordonia</taxon>
    </lineage>
</organism>
<dbReference type="RefSeq" id="WP_005943296.1">
    <property type="nucleotide sequence ID" value="NZ_ATVK01000062.1"/>
</dbReference>
<dbReference type="PANTHER" id="PTHR15020">
    <property type="entry name" value="FLAVIN REDUCTASE-RELATED"/>
    <property type="match status" value="1"/>
</dbReference>
<dbReference type="InterPro" id="IPR016040">
    <property type="entry name" value="NAD(P)-bd_dom"/>
</dbReference>
<name>L7LC29_9ACTN</name>
<dbReference type="Gene3D" id="3.40.50.720">
    <property type="entry name" value="NAD(P)-binding Rossmann-like Domain"/>
    <property type="match status" value="1"/>
</dbReference>
<reference evidence="2 3" key="1">
    <citation type="submission" date="2012-12" db="EMBL/GenBank/DDBJ databases">
        <title>Whole genome shotgun sequence of Gordonia hirsuta NBRC 16056.</title>
        <authorList>
            <person name="Isaki-Nakamura S."/>
            <person name="Hosoyama A."/>
            <person name="Tsuchikane K."/>
            <person name="Katsumata H."/>
            <person name="Baba S."/>
            <person name="Yamazaki S."/>
            <person name="Fujita N."/>
        </authorList>
    </citation>
    <scope>NUCLEOTIDE SEQUENCE [LARGE SCALE GENOMIC DNA]</scope>
    <source>
        <strain evidence="2 3">NBRC 16056</strain>
    </source>
</reference>
<accession>L7LC29</accession>
<dbReference type="eggNOG" id="COG0702">
    <property type="taxonomic scope" value="Bacteria"/>
</dbReference>
<dbReference type="EMBL" id="BANT01000046">
    <property type="protein sequence ID" value="GAC58685.1"/>
    <property type="molecule type" value="Genomic_DNA"/>
</dbReference>
<dbReference type="PANTHER" id="PTHR15020:SF50">
    <property type="entry name" value="UPF0659 PROTEIN YMR090W"/>
    <property type="match status" value="1"/>
</dbReference>
<keyword evidence="3" id="KW-1185">Reference proteome</keyword>
<dbReference type="OrthoDB" id="4248066at2"/>
<dbReference type="SUPFAM" id="SSF51735">
    <property type="entry name" value="NAD(P)-binding Rossmann-fold domains"/>
    <property type="match status" value="1"/>
</dbReference>
<proteinExistence type="predicted"/>
<dbReference type="Proteomes" id="UP000053405">
    <property type="component" value="Unassembled WGS sequence"/>
</dbReference>
<evidence type="ECO:0000313" key="2">
    <source>
        <dbReference type="EMBL" id="GAC58685.1"/>
    </source>
</evidence>
<dbReference type="STRING" id="1121927.GOHSU_46_00060"/>
<comment type="caution">
    <text evidence="2">The sequence shown here is derived from an EMBL/GenBank/DDBJ whole genome shotgun (WGS) entry which is preliminary data.</text>
</comment>
<evidence type="ECO:0000313" key="3">
    <source>
        <dbReference type="Proteomes" id="UP000053405"/>
    </source>
</evidence>
<dbReference type="InterPro" id="IPR036291">
    <property type="entry name" value="NAD(P)-bd_dom_sf"/>
</dbReference>
<feature type="domain" description="NAD(P)-binding" evidence="1">
    <location>
        <begin position="8"/>
        <end position="196"/>
    </location>
</feature>
<protein>
    <recommendedName>
        <fullName evidence="1">NAD(P)-binding domain-containing protein</fullName>
    </recommendedName>
</protein>